<dbReference type="Pfam" id="PF06722">
    <property type="entry name" value="EryCIII-like_C"/>
    <property type="match status" value="1"/>
</dbReference>
<evidence type="ECO:0000259" key="1">
    <source>
        <dbReference type="Pfam" id="PF06722"/>
    </source>
</evidence>
<dbReference type="AlphaFoldDB" id="A0A9P4IGZ8"/>
<dbReference type="SUPFAM" id="SSF53756">
    <property type="entry name" value="UDP-Glycosyltransferase/glycogen phosphorylase"/>
    <property type="match status" value="1"/>
</dbReference>
<dbReference type="Proteomes" id="UP000799772">
    <property type="component" value="Unassembled WGS sequence"/>
</dbReference>
<gene>
    <name evidence="2" type="ORF">NA57DRAFT_39500</name>
</gene>
<evidence type="ECO:0000313" key="3">
    <source>
        <dbReference type="Proteomes" id="UP000799772"/>
    </source>
</evidence>
<accession>A0A9P4IGZ8</accession>
<feature type="domain" description="Erythromycin biosynthesis protein CIII-like C-terminal" evidence="1">
    <location>
        <begin position="353"/>
        <end position="471"/>
    </location>
</feature>
<dbReference type="InterPro" id="IPR010610">
    <property type="entry name" value="EryCIII-like_C"/>
</dbReference>
<protein>
    <submittedName>
        <fullName evidence="2">UDP-Glycosyltransferase/glycogen phosphorylase</fullName>
    </submittedName>
</protein>
<keyword evidence="3" id="KW-1185">Reference proteome</keyword>
<dbReference type="PANTHER" id="PTHR48050:SF13">
    <property type="entry name" value="STEROL 3-BETA-GLUCOSYLTRANSFERASE UGT80A2"/>
    <property type="match status" value="1"/>
</dbReference>
<dbReference type="GO" id="GO:0016757">
    <property type="term" value="F:glycosyltransferase activity"/>
    <property type="evidence" value="ECO:0007669"/>
    <property type="project" value="UniProtKB-ARBA"/>
</dbReference>
<name>A0A9P4IGZ8_9PEZI</name>
<dbReference type="InterPro" id="IPR050426">
    <property type="entry name" value="Glycosyltransferase_28"/>
</dbReference>
<comment type="caution">
    <text evidence="2">The sequence shown here is derived from an EMBL/GenBank/DDBJ whole genome shotgun (WGS) entry which is preliminary data.</text>
</comment>
<organism evidence="2 3">
    <name type="scientific">Rhizodiscina lignyota</name>
    <dbReference type="NCBI Taxonomy" id="1504668"/>
    <lineage>
        <taxon>Eukaryota</taxon>
        <taxon>Fungi</taxon>
        <taxon>Dikarya</taxon>
        <taxon>Ascomycota</taxon>
        <taxon>Pezizomycotina</taxon>
        <taxon>Dothideomycetes</taxon>
        <taxon>Pleosporomycetidae</taxon>
        <taxon>Aulographales</taxon>
        <taxon>Rhizodiscinaceae</taxon>
        <taxon>Rhizodiscina</taxon>
    </lineage>
</organism>
<proteinExistence type="predicted"/>
<evidence type="ECO:0000313" key="2">
    <source>
        <dbReference type="EMBL" id="KAF2099105.1"/>
    </source>
</evidence>
<dbReference type="EMBL" id="ML978126">
    <property type="protein sequence ID" value="KAF2099105.1"/>
    <property type="molecule type" value="Genomic_DNA"/>
</dbReference>
<reference evidence="2" key="1">
    <citation type="journal article" date="2020" name="Stud. Mycol.">
        <title>101 Dothideomycetes genomes: a test case for predicting lifestyles and emergence of pathogens.</title>
        <authorList>
            <person name="Haridas S."/>
            <person name="Albert R."/>
            <person name="Binder M."/>
            <person name="Bloem J."/>
            <person name="Labutti K."/>
            <person name="Salamov A."/>
            <person name="Andreopoulos B."/>
            <person name="Baker S."/>
            <person name="Barry K."/>
            <person name="Bills G."/>
            <person name="Bluhm B."/>
            <person name="Cannon C."/>
            <person name="Castanera R."/>
            <person name="Culley D."/>
            <person name="Daum C."/>
            <person name="Ezra D."/>
            <person name="Gonzalez J."/>
            <person name="Henrissat B."/>
            <person name="Kuo A."/>
            <person name="Liang C."/>
            <person name="Lipzen A."/>
            <person name="Lutzoni F."/>
            <person name="Magnuson J."/>
            <person name="Mondo S."/>
            <person name="Nolan M."/>
            <person name="Ohm R."/>
            <person name="Pangilinan J."/>
            <person name="Park H.-J."/>
            <person name="Ramirez L."/>
            <person name="Alfaro M."/>
            <person name="Sun H."/>
            <person name="Tritt A."/>
            <person name="Yoshinaga Y."/>
            <person name="Zwiers L.-H."/>
            <person name="Turgeon B."/>
            <person name="Goodwin S."/>
            <person name="Spatafora J."/>
            <person name="Crous P."/>
            <person name="Grigoriev I."/>
        </authorList>
    </citation>
    <scope>NUCLEOTIDE SEQUENCE</scope>
    <source>
        <strain evidence="2">CBS 133067</strain>
    </source>
</reference>
<dbReference type="PANTHER" id="PTHR48050">
    <property type="entry name" value="STEROL 3-BETA-GLUCOSYLTRANSFERASE"/>
    <property type="match status" value="1"/>
</dbReference>
<sequence>MSRLYTFLLVSVPALLIGIFFGPQLNRLNTQAASLLNTANNGERIISRSAKPPIIVGTISHWSHTEKFIQVGKGLIEKGYAVTFIGGPLFRDQIESIGATFEEVEGSPTTPGYQLSDELMAELAKMDVLAPETAIFLWGNMFLKSIPKSFRALQRTLKRLDDARTIFIHDVMFFAATPLFRGAAGLRPHTTMAIGVVPASFESNDTMPYNSGLLPHTGPDAHNIHWQAQLEADKHPIWSGLNAMIDEVFAEMGAAPPGMRASTAMGSLADIYCPMTIPEFDFTRSDSKVETVFIGMPKTPGLPNRELPPWWEDILQAKKEGKKVIAVSRSSFDVSLENTILPALEGLKSRTDLVVVVALVNSEVGDFKAEHDIPSNAYITRLIPFDLLFPHVDVLVTSAGYGTIQNALRHGVPVLSHGELEDKPQIGALIQHTGVGVFYQHANLDAQTVSDSVDKLLGNSSYLHTARKIQDIYKDYDPIDKLDQLIQERMKAFEEL</sequence>
<dbReference type="OrthoDB" id="5835829at2759"/>
<dbReference type="Gene3D" id="3.40.50.2000">
    <property type="entry name" value="Glycogen Phosphorylase B"/>
    <property type="match status" value="2"/>
</dbReference>